<evidence type="ECO:0000256" key="5">
    <source>
        <dbReference type="ARBA" id="ARBA00022771"/>
    </source>
</evidence>
<dbReference type="SUPFAM" id="SSF57667">
    <property type="entry name" value="beta-beta-alpha zinc fingers"/>
    <property type="match status" value="4"/>
</dbReference>
<dbReference type="GO" id="GO:0008270">
    <property type="term" value="F:zinc ion binding"/>
    <property type="evidence" value="ECO:0007669"/>
    <property type="project" value="UniProtKB-KW"/>
</dbReference>
<comment type="caution">
    <text evidence="13">The sequence shown here is derived from an EMBL/GenBank/DDBJ whole genome shotgun (WGS) entry which is preliminary data.</text>
</comment>
<dbReference type="SMART" id="SM00355">
    <property type="entry name" value="ZnF_C2H2"/>
    <property type="match status" value="17"/>
</dbReference>
<keyword evidence="8" id="KW-0238">DNA-binding</keyword>
<evidence type="ECO:0000256" key="1">
    <source>
        <dbReference type="ARBA" id="ARBA00004123"/>
    </source>
</evidence>
<feature type="domain" description="C2H2-type" evidence="12">
    <location>
        <begin position="814"/>
        <end position="841"/>
    </location>
</feature>
<evidence type="ECO:0000256" key="3">
    <source>
        <dbReference type="ARBA" id="ARBA00022723"/>
    </source>
</evidence>
<keyword evidence="7" id="KW-0805">Transcription regulation</keyword>
<keyword evidence="3" id="KW-0479">Metal-binding</keyword>
<dbReference type="AlphaFoldDB" id="A0ABD2WQY9"/>
<dbReference type="GO" id="GO:0005634">
    <property type="term" value="C:nucleus"/>
    <property type="evidence" value="ECO:0007669"/>
    <property type="project" value="UniProtKB-SubCell"/>
</dbReference>
<keyword evidence="14" id="KW-1185">Reference proteome</keyword>
<evidence type="ECO:0000256" key="7">
    <source>
        <dbReference type="ARBA" id="ARBA00023015"/>
    </source>
</evidence>
<keyword evidence="5 11" id="KW-0863">Zinc-finger</keyword>
<evidence type="ECO:0000259" key="12">
    <source>
        <dbReference type="PROSITE" id="PS50157"/>
    </source>
</evidence>
<dbReference type="PANTHER" id="PTHR24379">
    <property type="entry name" value="KRAB AND ZINC FINGER DOMAIN-CONTAINING"/>
    <property type="match status" value="1"/>
</dbReference>
<dbReference type="GO" id="GO:0003677">
    <property type="term" value="F:DNA binding"/>
    <property type="evidence" value="ECO:0007669"/>
    <property type="project" value="UniProtKB-KW"/>
</dbReference>
<feature type="domain" description="C2H2-type" evidence="12">
    <location>
        <begin position="701"/>
        <end position="728"/>
    </location>
</feature>
<evidence type="ECO:0000256" key="11">
    <source>
        <dbReference type="PROSITE-ProRule" id="PRU00042"/>
    </source>
</evidence>
<keyword evidence="10" id="KW-0539">Nucleus</keyword>
<dbReference type="InterPro" id="IPR036236">
    <property type="entry name" value="Znf_C2H2_sf"/>
</dbReference>
<comment type="similarity">
    <text evidence="2">Belongs to the krueppel C2H2-type zinc-finger protein family.</text>
</comment>
<dbReference type="PANTHER" id="PTHR24379:SF121">
    <property type="entry name" value="C2H2-TYPE DOMAIN-CONTAINING PROTEIN"/>
    <property type="match status" value="1"/>
</dbReference>
<dbReference type="GO" id="GO:0006355">
    <property type="term" value="P:regulation of DNA-templated transcription"/>
    <property type="evidence" value="ECO:0007669"/>
    <property type="project" value="UniProtKB-ARBA"/>
</dbReference>
<keyword evidence="9" id="KW-0804">Transcription</keyword>
<gene>
    <name evidence="13" type="ORF">TKK_010491</name>
</gene>
<evidence type="ECO:0000256" key="8">
    <source>
        <dbReference type="ARBA" id="ARBA00023125"/>
    </source>
</evidence>
<evidence type="ECO:0000256" key="2">
    <source>
        <dbReference type="ARBA" id="ARBA00006991"/>
    </source>
</evidence>
<dbReference type="Proteomes" id="UP001627154">
    <property type="component" value="Unassembled WGS sequence"/>
</dbReference>
<dbReference type="Gene3D" id="3.30.160.60">
    <property type="entry name" value="Classic Zinc Finger"/>
    <property type="match status" value="8"/>
</dbReference>
<dbReference type="GO" id="GO:0042802">
    <property type="term" value="F:identical protein binding"/>
    <property type="evidence" value="ECO:0007669"/>
    <property type="project" value="UniProtKB-ARBA"/>
</dbReference>
<evidence type="ECO:0000256" key="6">
    <source>
        <dbReference type="ARBA" id="ARBA00022833"/>
    </source>
</evidence>
<dbReference type="FunFam" id="3.30.160.60:FF:002343">
    <property type="entry name" value="Zinc finger protein 33A"/>
    <property type="match status" value="1"/>
</dbReference>
<feature type="domain" description="C2H2-type" evidence="12">
    <location>
        <begin position="842"/>
        <end position="869"/>
    </location>
</feature>
<sequence length="888" mass="102498">MLRPLTIPGTKARIWYFCIVSQAPLPLFYSKTSTQQQRQQPNLSNSAHKVAPKLHPKQMAKYMHPESIKIERVESLAPQTKSTVGGADFEEVYIDGSDMIAESNNKTTNQQQSAAQETSDVVVYMCTPCQTYFPTKAQLEVHHKESHATTKPAVKKVKLQQLLMQLKQEQQPKPKPRFDQEENKVFFQLYHKDLNTNEFVCNFCPYRSVIRTTVSSHAKRNHMSVGSDNEEEEESFEMIKTKQEQDDVDEEEEDELYDETLVDEMKMEVMDEEMIEIQDEDDESSWPIETVDETFEEQMQNHELEVVSDSEDRIRTCPYCSFQSTVTSTYHSHVKRKHREEWAAENAMKAAMAKTPEGPELQCQHCDFTTYKRNTLHSHVKRKHGLKRKLDETDLDDVDDNFVEVKEELLDESEAALADGASESDVLSKIRSCPYCSFQTRNTSTFNSHVLRKHGSNAKRSASGLAGASSRAAASKKSKAASNSFMITGYACHYCAFVAATIHSLTSHNTRMHASMKQPVQEIPTDQFDCDRCEYKTRNRRNMQTHLKKNHKGQANADGMYCCNACSYETMSHMGLQRHMSIKHQKPNLTNNVPCYQCEVCEFKCLNIKIMDWHLKSHCSDNRTKAEESGIIFFCNDCDFSTWLKTLLFSHIRRKHKDGEGKDEQDEGEPLFVCEQCDYSTKNKHVMKVHVIRKHTENYSHECDICGKKYKVKADLTNHVRFKHREQPIICDVCGKTCQNSNLLYLHQKFAHYKPEFECPICHRRMVSQANLDDHILKQHEQRENVVCHECGKQFTRASRLKIHMRTHTGLKPYSCQICLKSFARRNGLRQHLLIHTGKKPYSCDLCDKSFTQKTGLISHRKSHPGSHPPLPRVTIDHVLSNLLEEKQ</sequence>
<comment type="subcellular location">
    <subcellularLocation>
        <location evidence="1">Nucleus</location>
    </subcellularLocation>
</comment>
<keyword evidence="4" id="KW-0677">Repeat</keyword>
<reference evidence="13 14" key="1">
    <citation type="journal article" date="2024" name="bioRxiv">
        <title>A reference genome for Trichogramma kaykai: A tiny desert-dwelling parasitoid wasp with competing sex-ratio distorters.</title>
        <authorList>
            <person name="Culotta J."/>
            <person name="Lindsey A.R."/>
        </authorList>
    </citation>
    <scope>NUCLEOTIDE SEQUENCE [LARGE SCALE GENOMIC DNA]</scope>
    <source>
        <strain evidence="13 14">KSX58</strain>
    </source>
</reference>
<protein>
    <recommendedName>
        <fullName evidence="12">C2H2-type domain-containing protein</fullName>
    </recommendedName>
</protein>
<dbReference type="InterPro" id="IPR013087">
    <property type="entry name" value="Znf_C2H2_type"/>
</dbReference>
<dbReference type="FunFam" id="3.30.160.60:FF:000508">
    <property type="entry name" value="Myeloid zinc finger 1"/>
    <property type="match status" value="1"/>
</dbReference>
<accession>A0ABD2WQY9</accession>
<proteinExistence type="inferred from homology"/>
<feature type="domain" description="C2H2-type" evidence="12">
    <location>
        <begin position="786"/>
        <end position="813"/>
    </location>
</feature>
<evidence type="ECO:0000256" key="9">
    <source>
        <dbReference type="ARBA" id="ARBA00023163"/>
    </source>
</evidence>
<name>A0ABD2WQY9_9HYME</name>
<dbReference type="FunFam" id="3.30.160.60:FF:001450">
    <property type="entry name" value="zinc finger protein 774"/>
    <property type="match status" value="1"/>
</dbReference>
<dbReference type="Pfam" id="PF00096">
    <property type="entry name" value="zf-C2H2"/>
    <property type="match status" value="4"/>
</dbReference>
<dbReference type="EMBL" id="JBJJXI010000082">
    <property type="protein sequence ID" value="KAL3395380.1"/>
    <property type="molecule type" value="Genomic_DNA"/>
</dbReference>
<evidence type="ECO:0000313" key="14">
    <source>
        <dbReference type="Proteomes" id="UP001627154"/>
    </source>
</evidence>
<evidence type="ECO:0000256" key="10">
    <source>
        <dbReference type="ARBA" id="ARBA00023242"/>
    </source>
</evidence>
<evidence type="ECO:0000256" key="4">
    <source>
        <dbReference type="ARBA" id="ARBA00022737"/>
    </source>
</evidence>
<keyword evidence="6" id="KW-0862">Zinc</keyword>
<feature type="domain" description="C2H2-type" evidence="12">
    <location>
        <begin position="729"/>
        <end position="757"/>
    </location>
</feature>
<feature type="domain" description="C2H2-type" evidence="12">
    <location>
        <begin position="124"/>
        <end position="152"/>
    </location>
</feature>
<organism evidence="13 14">
    <name type="scientific">Trichogramma kaykai</name>
    <dbReference type="NCBI Taxonomy" id="54128"/>
    <lineage>
        <taxon>Eukaryota</taxon>
        <taxon>Metazoa</taxon>
        <taxon>Ecdysozoa</taxon>
        <taxon>Arthropoda</taxon>
        <taxon>Hexapoda</taxon>
        <taxon>Insecta</taxon>
        <taxon>Pterygota</taxon>
        <taxon>Neoptera</taxon>
        <taxon>Endopterygota</taxon>
        <taxon>Hymenoptera</taxon>
        <taxon>Apocrita</taxon>
        <taxon>Proctotrupomorpha</taxon>
        <taxon>Chalcidoidea</taxon>
        <taxon>Trichogrammatidae</taxon>
        <taxon>Trichogramma</taxon>
    </lineage>
</organism>
<feature type="domain" description="C2H2-type" evidence="12">
    <location>
        <begin position="528"/>
        <end position="556"/>
    </location>
</feature>
<evidence type="ECO:0000313" key="13">
    <source>
        <dbReference type="EMBL" id="KAL3395380.1"/>
    </source>
</evidence>
<dbReference type="PROSITE" id="PS00028">
    <property type="entry name" value="ZINC_FINGER_C2H2_1"/>
    <property type="match status" value="7"/>
</dbReference>
<dbReference type="PROSITE" id="PS50157">
    <property type="entry name" value="ZINC_FINGER_C2H2_2"/>
    <property type="match status" value="7"/>
</dbReference>